<dbReference type="Proteomes" id="UP000306985">
    <property type="component" value="Unassembled WGS sequence"/>
</dbReference>
<sequence>MNKAGSDVPTNEPLESPTEAANPTLTLRARNPLPDGSDAPPTDLPPSPGVAVVPAVLDEPLRLGPDTVERLRARLPRLAELTVRAIIDQVPAYTDALAGPIGANMRGAVELALGGFLTLAVRSSGGGVRSPRTPALDGAYALGRGEARAGRSMEALLAAYRIGARESWRQFSRTAVETGVGADTMARFAELVFAYIDELSAASAAGHADELATTGRVREWYLTRLVTALLGGASEQRVVDAAERADWRPPTSLAAVVLPTRQAARALTTLDDRTLRTDELPGLPPEEHSELTVLLVPDAEGPGRVAAAAALRGLDACLGPATPWLQVRTSYRRALRARRLLGGGPAGAQPGGQLIDTEEHLVALAVTADPEVLEDLRRRALAPLADVRSGTAERLVETLRAWLLLRGRREEVAAALHVHPQTVRYRVGQLRELWGDRLDDPQVVAELTVALAWEPPAPPPPSPTPRSSATR</sequence>
<accession>A0A4U6QMJ9</accession>
<dbReference type="Pfam" id="PF14361">
    <property type="entry name" value="RsbRD_N"/>
    <property type="match status" value="1"/>
</dbReference>
<gene>
    <name evidence="4" type="ORF">FDO65_10325</name>
</gene>
<name>A0A4U6QMJ9_9ACTN</name>
<dbReference type="InterPro" id="IPR025751">
    <property type="entry name" value="RsbRD_N_dom"/>
</dbReference>
<dbReference type="InterPro" id="IPR025736">
    <property type="entry name" value="PucR_C-HTH_dom"/>
</dbReference>
<protein>
    <submittedName>
        <fullName evidence="4">PucR family transcriptional regulator</fullName>
    </submittedName>
</protein>
<dbReference type="Gene3D" id="1.10.10.2840">
    <property type="entry name" value="PucR C-terminal helix-turn-helix domain"/>
    <property type="match status" value="1"/>
</dbReference>
<dbReference type="EMBL" id="SZZH01000001">
    <property type="protein sequence ID" value="TKV61907.1"/>
    <property type="molecule type" value="Genomic_DNA"/>
</dbReference>
<evidence type="ECO:0000259" key="2">
    <source>
        <dbReference type="Pfam" id="PF13556"/>
    </source>
</evidence>
<reference evidence="4 5" key="1">
    <citation type="submission" date="2019-05" db="EMBL/GenBank/DDBJ databases">
        <title>Nakamurella sp. N5BH11, whole genome shotgun sequence.</title>
        <authorList>
            <person name="Tuo L."/>
        </authorList>
    </citation>
    <scope>NUCLEOTIDE SEQUENCE [LARGE SCALE GENOMIC DNA]</scope>
    <source>
        <strain evidence="4 5">N5BH11</strain>
    </source>
</reference>
<organism evidence="4 5">
    <name type="scientific">Nakamurella flava</name>
    <dbReference type="NCBI Taxonomy" id="2576308"/>
    <lineage>
        <taxon>Bacteria</taxon>
        <taxon>Bacillati</taxon>
        <taxon>Actinomycetota</taxon>
        <taxon>Actinomycetes</taxon>
        <taxon>Nakamurellales</taxon>
        <taxon>Nakamurellaceae</taxon>
        <taxon>Nakamurella</taxon>
    </lineage>
</organism>
<feature type="domain" description="RsbT co-antagonist protein RsbRD N-terminal" evidence="3">
    <location>
        <begin position="76"/>
        <end position="218"/>
    </location>
</feature>
<evidence type="ECO:0000256" key="1">
    <source>
        <dbReference type="SAM" id="MobiDB-lite"/>
    </source>
</evidence>
<dbReference type="InterPro" id="IPR042070">
    <property type="entry name" value="PucR_C-HTH_sf"/>
</dbReference>
<feature type="region of interest" description="Disordered" evidence="1">
    <location>
        <begin position="1"/>
        <end position="50"/>
    </location>
</feature>
<dbReference type="OrthoDB" id="5243741at2"/>
<dbReference type="PANTHER" id="PTHR33744">
    <property type="entry name" value="CARBOHYDRATE DIACID REGULATOR"/>
    <property type="match status" value="1"/>
</dbReference>
<comment type="caution">
    <text evidence="4">The sequence shown here is derived from an EMBL/GenBank/DDBJ whole genome shotgun (WGS) entry which is preliminary data.</text>
</comment>
<evidence type="ECO:0000313" key="4">
    <source>
        <dbReference type="EMBL" id="TKV61907.1"/>
    </source>
</evidence>
<dbReference type="InterPro" id="IPR051448">
    <property type="entry name" value="CdaR-like_regulators"/>
</dbReference>
<evidence type="ECO:0000313" key="5">
    <source>
        <dbReference type="Proteomes" id="UP000306985"/>
    </source>
</evidence>
<dbReference type="Pfam" id="PF13556">
    <property type="entry name" value="HTH_30"/>
    <property type="match status" value="1"/>
</dbReference>
<dbReference type="PANTHER" id="PTHR33744:SF1">
    <property type="entry name" value="DNA-BINDING TRANSCRIPTIONAL ACTIVATOR ADER"/>
    <property type="match status" value="1"/>
</dbReference>
<dbReference type="AlphaFoldDB" id="A0A4U6QMJ9"/>
<keyword evidence="5" id="KW-1185">Reference proteome</keyword>
<proteinExistence type="predicted"/>
<evidence type="ECO:0000259" key="3">
    <source>
        <dbReference type="Pfam" id="PF14361"/>
    </source>
</evidence>
<feature type="domain" description="PucR C-terminal helix-turn-helix" evidence="2">
    <location>
        <begin position="395"/>
        <end position="452"/>
    </location>
</feature>